<organism evidence="1">
    <name type="scientific">Schistocephalus solidus</name>
    <name type="common">Tapeworm</name>
    <dbReference type="NCBI Taxonomy" id="70667"/>
    <lineage>
        <taxon>Eukaryota</taxon>
        <taxon>Metazoa</taxon>
        <taxon>Spiralia</taxon>
        <taxon>Lophotrochozoa</taxon>
        <taxon>Platyhelminthes</taxon>
        <taxon>Cestoda</taxon>
        <taxon>Eucestoda</taxon>
        <taxon>Diphyllobothriidea</taxon>
        <taxon>Diphyllobothriidae</taxon>
        <taxon>Schistocephalus</taxon>
    </lineage>
</organism>
<dbReference type="AlphaFoldDB" id="A0A0X3PXQ1"/>
<accession>A0A0X3PXQ1</accession>
<sequence length="99" mass="11393">MDQLARWQEFLRDFDFDCQFRPGHKHGNADALSWLPQSDDLITDTTTASINAITTSEPTRHIWSINQSSDPDTAIMYRHLTEGLPKPTERDMKGTCLRE</sequence>
<protein>
    <submittedName>
        <fullName evidence="1">Retrovirus-related Pol polyprotein from transposon 17.6</fullName>
    </submittedName>
</protein>
<evidence type="ECO:0000313" key="1">
    <source>
        <dbReference type="EMBL" id="JAP56651.1"/>
    </source>
</evidence>
<proteinExistence type="predicted"/>
<gene>
    <name evidence="1" type="primary">POL3</name>
    <name evidence="1" type="ORF">TR165736</name>
</gene>
<dbReference type="EMBL" id="GEEE01006574">
    <property type="protein sequence ID" value="JAP56651.1"/>
    <property type="molecule type" value="Transcribed_RNA"/>
</dbReference>
<reference evidence="1" key="1">
    <citation type="submission" date="2016-01" db="EMBL/GenBank/DDBJ databases">
        <title>Reference transcriptome for the parasite Schistocephalus solidus: insights into the molecular evolution of parasitism.</title>
        <authorList>
            <person name="Hebert F.O."/>
            <person name="Grambauer S."/>
            <person name="Barber I."/>
            <person name="Landry C.R."/>
            <person name="Aubin-Horth N."/>
        </authorList>
    </citation>
    <scope>NUCLEOTIDE SEQUENCE</scope>
</reference>
<name>A0A0X3PXQ1_SCHSO</name>